<organism evidence="1 2">
    <name type="scientific">Melia azedarach</name>
    <name type="common">Chinaberry tree</name>
    <dbReference type="NCBI Taxonomy" id="155640"/>
    <lineage>
        <taxon>Eukaryota</taxon>
        <taxon>Viridiplantae</taxon>
        <taxon>Streptophyta</taxon>
        <taxon>Embryophyta</taxon>
        <taxon>Tracheophyta</taxon>
        <taxon>Spermatophyta</taxon>
        <taxon>Magnoliopsida</taxon>
        <taxon>eudicotyledons</taxon>
        <taxon>Gunneridae</taxon>
        <taxon>Pentapetalae</taxon>
        <taxon>rosids</taxon>
        <taxon>malvids</taxon>
        <taxon>Sapindales</taxon>
        <taxon>Meliaceae</taxon>
        <taxon>Melia</taxon>
    </lineage>
</organism>
<reference evidence="1 2" key="1">
    <citation type="journal article" date="2023" name="Science">
        <title>Complex scaffold remodeling in plant triterpene biosynthesis.</title>
        <authorList>
            <person name="De La Pena R."/>
            <person name="Hodgson H."/>
            <person name="Liu J.C."/>
            <person name="Stephenson M.J."/>
            <person name="Martin A.C."/>
            <person name="Owen C."/>
            <person name="Harkess A."/>
            <person name="Leebens-Mack J."/>
            <person name="Jimenez L.E."/>
            <person name="Osbourn A."/>
            <person name="Sattely E.S."/>
        </authorList>
    </citation>
    <scope>NUCLEOTIDE SEQUENCE [LARGE SCALE GENOMIC DNA]</scope>
    <source>
        <strain evidence="2">cv. JPN11</strain>
        <tissue evidence="1">Leaf</tissue>
    </source>
</reference>
<name>A0ACC1XX36_MELAZ</name>
<keyword evidence="2" id="KW-1185">Reference proteome</keyword>
<proteinExistence type="predicted"/>
<sequence length="208" mass="23563">MVVACPHQFFSSLSCELRIIKAKNIEFKSSSGGNLFVRYYLSAGDNKRIQLNSKEISSNSDLIWNEAFALECLGTEDAIKELKQQSVVLELRWRKTKANFLGKKSKSELLGRAEIPWKTVFESPNMEVEKWVSMVSKNRSRVLEEDLKPPSLQVAMKVEGPKMVEILEKNRKNERTLKKWDECGCANSGACSCSDYEIFALVAAMEAL</sequence>
<evidence type="ECO:0000313" key="2">
    <source>
        <dbReference type="Proteomes" id="UP001164539"/>
    </source>
</evidence>
<evidence type="ECO:0000313" key="1">
    <source>
        <dbReference type="EMBL" id="KAJ4715708.1"/>
    </source>
</evidence>
<dbReference type="EMBL" id="CM051400">
    <property type="protein sequence ID" value="KAJ4715708.1"/>
    <property type="molecule type" value="Genomic_DNA"/>
</dbReference>
<accession>A0ACC1XX36</accession>
<dbReference type="Proteomes" id="UP001164539">
    <property type="component" value="Chromosome 7"/>
</dbReference>
<protein>
    <submittedName>
        <fullName evidence="1">C2 domain protein</fullName>
    </submittedName>
</protein>
<comment type="caution">
    <text evidence="1">The sequence shown here is derived from an EMBL/GenBank/DDBJ whole genome shotgun (WGS) entry which is preliminary data.</text>
</comment>
<gene>
    <name evidence="1" type="ORF">OWV82_014035</name>
</gene>